<organism evidence="7 8">
    <name type="scientific">Arundinibacter roseus</name>
    <dbReference type="NCBI Taxonomy" id="2070510"/>
    <lineage>
        <taxon>Bacteria</taxon>
        <taxon>Pseudomonadati</taxon>
        <taxon>Bacteroidota</taxon>
        <taxon>Cytophagia</taxon>
        <taxon>Cytophagales</taxon>
        <taxon>Spirosomataceae</taxon>
        <taxon>Arundinibacter</taxon>
    </lineage>
</organism>
<dbReference type="SUPFAM" id="SSF54001">
    <property type="entry name" value="Cysteine proteinases"/>
    <property type="match status" value="1"/>
</dbReference>
<dbReference type="GO" id="GO:0008234">
    <property type="term" value="F:cysteine-type peptidase activity"/>
    <property type="evidence" value="ECO:0007669"/>
    <property type="project" value="UniProtKB-KW"/>
</dbReference>
<gene>
    <name evidence="7" type="ORF">EZE20_09680</name>
</gene>
<comment type="similarity">
    <text evidence="1">Belongs to the peptidase C40 family.</text>
</comment>
<feature type="signal peptide" evidence="5">
    <location>
        <begin position="1"/>
        <end position="27"/>
    </location>
</feature>
<dbReference type="InterPro" id="IPR000064">
    <property type="entry name" value="NLP_P60_dom"/>
</dbReference>
<keyword evidence="4" id="KW-0788">Thiol protease</keyword>
<dbReference type="PANTHER" id="PTHR47053:SF1">
    <property type="entry name" value="MUREIN DD-ENDOPEPTIDASE MEPH-RELATED"/>
    <property type="match status" value="1"/>
</dbReference>
<dbReference type="PROSITE" id="PS51935">
    <property type="entry name" value="NLPC_P60"/>
    <property type="match status" value="1"/>
</dbReference>
<evidence type="ECO:0000313" key="7">
    <source>
        <dbReference type="EMBL" id="TDB66022.1"/>
    </source>
</evidence>
<dbReference type="PANTHER" id="PTHR47053">
    <property type="entry name" value="MUREIN DD-ENDOPEPTIDASE MEPH-RELATED"/>
    <property type="match status" value="1"/>
</dbReference>
<evidence type="ECO:0000256" key="2">
    <source>
        <dbReference type="ARBA" id="ARBA00022670"/>
    </source>
</evidence>
<evidence type="ECO:0000313" key="8">
    <source>
        <dbReference type="Proteomes" id="UP000295706"/>
    </source>
</evidence>
<keyword evidence="8" id="KW-1185">Reference proteome</keyword>
<feature type="domain" description="NlpC/P60" evidence="6">
    <location>
        <begin position="36"/>
        <end position="165"/>
    </location>
</feature>
<evidence type="ECO:0000256" key="4">
    <source>
        <dbReference type="ARBA" id="ARBA00022807"/>
    </source>
</evidence>
<proteinExistence type="inferred from homology"/>
<evidence type="ECO:0000256" key="1">
    <source>
        <dbReference type="ARBA" id="ARBA00007074"/>
    </source>
</evidence>
<sequence length="169" mass="19102">MLKLIVRYTCLFLSILFFIGSPNRSQAQSVKSQTPENPVESLLDFASRHLHIPYRSGGMSKKGFDCSGFVRYCYQQWNVLLPHSSAAQAHKGEDISLEEAQPGDLIFFKGSSTKSSQIGHVGIITEVKPNQTVRFIHSAFKGGVRYDLLSSDYYRRRFVAVRRVLLPTE</sequence>
<dbReference type="Proteomes" id="UP000295706">
    <property type="component" value="Unassembled WGS sequence"/>
</dbReference>
<accession>A0A4R4KGH0</accession>
<dbReference type="EMBL" id="SMJU01000005">
    <property type="protein sequence ID" value="TDB66022.1"/>
    <property type="molecule type" value="Genomic_DNA"/>
</dbReference>
<dbReference type="RefSeq" id="WP_132116972.1">
    <property type="nucleotide sequence ID" value="NZ_SMJU01000005.1"/>
</dbReference>
<dbReference type="AlphaFoldDB" id="A0A4R4KGH0"/>
<evidence type="ECO:0000256" key="5">
    <source>
        <dbReference type="SAM" id="SignalP"/>
    </source>
</evidence>
<dbReference type="Pfam" id="PF00877">
    <property type="entry name" value="NLPC_P60"/>
    <property type="match status" value="1"/>
</dbReference>
<dbReference type="InterPro" id="IPR038765">
    <property type="entry name" value="Papain-like_cys_pep_sf"/>
</dbReference>
<keyword evidence="3" id="KW-0378">Hydrolase</keyword>
<name>A0A4R4KGH0_9BACT</name>
<keyword evidence="2" id="KW-0645">Protease</keyword>
<reference evidence="7 8" key="1">
    <citation type="submission" date="2019-02" db="EMBL/GenBank/DDBJ databases">
        <title>Arundinibacter roseus gen. nov., sp. nov., a new member of the family Cytophagaceae.</title>
        <authorList>
            <person name="Szuroczki S."/>
            <person name="Khayer B."/>
            <person name="Sproer C."/>
            <person name="Toumi M."/>
            <person name="Szabo A."/>
            <person name="Felfoldi T."/>
            <person name="Schumann P."/>
            <person name="Toth E."/>
        </authorList>
    </citation>
    <scope>NUCLEOTIDE SEQUENCE [LARGE SCALE GENOMIC DNA]</scope>
    <source>
        <strain evidence="7 8">DMA-k-7a</strain>
    </source>
</reference>
<dbReference type="OrthoDB" id="9807055at2"/>
<protein>
    <submittedName>
        <fullName evidence="7">NlpC/P60 family protein</fullName>
    </submittedName>
</protein>
<comment type="caution">
    <text evidence="7">The sequence shown here is derived from an EMBL/GenBank/DDBJ whole genome shotgun (WGS) entry which is preliminary data.</text>
</comment>
<evidence type="ECO:0000259" key="6">
    <source>
        <dbReference type="PROSITE" id="PS51935"/>
    </source>
</evidence>
<feature type="chain" id="PRO_5020491959" evidence="5">
    <location>
        <begin position="28"/>
        <end position="169"/>
    </location>
</feature>
<dbReference type="Gene3D" id="3.90.1720.10">
    <property type="entry name" value="endopeptidase domain like (from Nostoc punctiforme)"/>
    <property type="match status" value="1"/>
</dbReference>
<evidence type="ECO:0000256" key="3">
    <source>
        <dbReference type="ARBA" id="ARBA00022801"/>
    </source>
</evidence>
<keyword evidence="5" id="KW-0732">Signal</keyword>
<dbReference type="GO" id="GO:0006508">
    <property type="term" value="P:proteolysis"/>
    <property type="evidence" value="ECO:0007669"/>
    <property type="project" value="UniProtKB-KW"/>
</dbReference>
<dbReference type="InterPro" id="IPR051202">
    <property type="entry name" value="Peptidase_C40"/>
</dbReference>